<feature type="compositionally biased region" description="Polar residues" evidence="1">
    <location>
        <begin position="96"/>
        <end position="106"/>
    </location>
</feature>
<name>A0ABR3JD24_9AGAR</name>
<proteinExistence type="predicted"/>
<feature type="compositionally biased region" description="Low complexity" evidence="1">
    <location>
        <begin position="51"/>
        <end position="63"/>
    </location>
</feature>
<comment type="caution">
    <text evidence="2">The sequence shown here is derived from an EMBL/GenBank/DDBJ whole genome shotgun (WGS) entry which is preliminary data.</text>
</comment>
<organism evidence="2 3">
    <name type="scientific">Hohenbuehelia grisea</name>
    <dbReference type="NCBI Taxonomy" id="104357"/>
    <lineage>
        <taxon>Eukaryota</taxon>
        <taxon>Fungi</taxon>
        <taxon>Dikarya</taxon>
        <taxon>Basidiomycota</taxon>
        <taxon>Agaricomycotina</taxon>
        <taxon>Agaricomycetes</taxon>
        <taxon>Agaricomycetidae</taxon>
        <taxon>Agaricales</taxon>
        <taxon>Pleurotineae</taxon>
        <taxon>Pleurotaceae</taxon>
        <taxon>Hohenbuehelia</taxon>
    </lineage>
</organism>
<dbReference type="EMBL" id="JASNQZ010000008">
    <property type="protein sequence ID" value="KAL0953532.1"/>
    <property type="molecule type" value="Genomic_DNA"/>
</dbReference>
<evidence type="ECO:0000256" key="1">
    <source>
        <dbReference type="SAM" id="MobiDB-lite"/>
    </source>
</evidence>
<evidence type="ECO:0000313" key="3">
    <source>
        <dbReference type="Proteomes" id="UP001556367"/>
    </source>
</evidence>
<dbReference type="Proteomes" id="UP001556367">
    <property type="component" value="Unassembled WGS sequence"/>
</dbReference>
<evidence type="ECO:0000313" key="2">
    <source>
        <dbReference type="EMBL" id="KAL0953532.1"/>
    </source>
</evidence>
<feature type="region of interest" description="Disordered" evidence="1">
    <location>
        <begin position="49"/>
        <end position="106"/>
    </location>
</feature>
<sequence length="106" mass="11884">MLTLSHDFEPLRFPIGVPESEIKEQNLQLRYILQLTLNELEQHRKLAHQYASGASGGSSSSSGDSEVYRGLGDTEIDHTEDPTALSASPARRSQRIHNAQNQKRRN</sequence>
<gene>
    <name evidence="2" type="ORF">HGRIS_004753</name>
</gene>
<keyword evidence="3" id="KW-1185">Reference proteome</keyword>
<reference evidence="3" key="1">
    <citation type="submission" date="2024-06" db="EMBL/GenBank/DDBJ databases">
        <title>Multi-omics analyses provide insights into the biosynthesis of the anticancer antibiotic pleurotin in Hohenbuehelia grisea.</title>
        <authorList>
            <person name="Weaver J.A."/>
            <person name="Alberti F."/>
        </authorList>
    </citation>
    <scope>NUCLEOTIDE SEQUENCE [LARGE SCALE GENOMIC DNA]</scope>
    <source>
        <strain evidence="3">T-177</strain>
    </source>
</reference>
<accession>A0ABR3JD24</accession>
<protein>
    <submittedName>
        <fullName evidence="2">Uncharacterized protein</fullName>
    </submittedName>
</protein>